<evidence type="ECO:0000256" key="6">
    <source>
        <dbReference type="ARBA" id="ARBA00047761"/>
    </source>
</evidence>
<evidence type="ECO:0000313" key="11">
    <source>
        <dbReference type="Proteomes" id="UP001470230"/>
    </source>
</evidence>
<dbReference type="EMBL" id="JAPFFF010000014">
    <property type="protein sequence ID" value="KAK8870876.1"/>
    <property type="molecule type" value="Genomic_DNA"/>
</dbReference>
<feature type="domain" description="Serine/threonine specific protein phosphatases" evidence="9">
    <location>
        <begin position="127"/>
        <end position="132"/>
    </location>
</feature>
<dbReference type="SUPFAM" id="SSF56300">
    <property type="entry name" value="Metallo-dependent phosphatases"/>
    <property type="match status" value="1"/>
</dbReference>
<accession>A0ABR2IZE3</accession>
<dbReference type="Pfam" id="PF00149">
    <property type="entry name" value="Metallophos"/>
    <property type="match status" value="1"/>
</dbReference>
<name>A0ABR2IZE3_9EUKA</name>
<reference evidence="10 11" key="1">
    <citation type="submission" date="2024-04" db="EMBL/GenBank/DDBJ databases">
        <title>Tritrichomonas musculus Genome.</title>
        <authorList>
            <person name="Alves-Ferreira E."/>
            <person name="Grigg M."/>
            <person name="Lorenzi H."/>
            <person name="Galac M."/>
        </authorList>
    </citation>
    <scope>NUCLEOTIDE SEQUENCE [LARGE SCALE GENOMIC DNA]</scope>
    <source>
        <strain evidence="10 11">EAF2021</strain>
    </source>
</reference>
<comment type="similarity">
    <text evidence="8">Belongs to the PPP phosphatase family.</text>
</comment>
<dbReference type="Gene3D" id="3.60.21.10">
    <property type="match status" value="1"/>
</dbReference>
<dbReference type="CDD" id="cd00144">
    <property type="entry name" value="MPP_PPP_family"/>
    <property type="match status" value="1"/>
</dbReference>
<evidence type="ECO:0000259" key="9">
    <source>
        <dbReference type="PROSITE" id="PS00125"/>
    </source>
</evidence>
<keyword evidence="3 8" id="KW-0378">Hydrolase</keyword>
<sequence>MLLSQSEIQDTILSIFKNYENKKKDNSIVVFDISKSFKIIQQASEILKKEPAVLQISTKNSKSDFVIVGDIHGSIESLLNVFDVKGYPNKTKYLFLGDYVDRGNNSCEVIILLYSLKCLYPDNIHLIRGNHEFRDINDYYGFKEECYNRIRSSRYGISLSAGEHFFEVVTESFKHLPICAILDNTIFCVHGGISSLLEDRQQLLSIQKVGIESDFSDAIQNELLWNDPSDTIPLYDKSERGIGLLFGQEALDSFLRKMQFKLVIRGHQVEDDGYNWPFGESGGILTVFSSFDYCGFPNSAGIAVVSNKKNEFNKLVEIIQMKTCSDANHYFKIVMKLILA</sequence>
<evidence type="ECO:0000256" key="4">
    <source>
        <dbReference type="ARBA" id="ARBA00022912"/>
    </source>
</evidence>
<evidence type="ECO:0000256" key="2">
    <source>
        <dbReference type="ARBA" id="ARBA00022723"/>
    </source>
</evidence>
<comment type="cofactor">
    <cofactor evidence="1">
        <name>Mn(2+)</name>
        <dbReference type="ChEBI" id="CHEBI:29035"/>
    </cofactor>
</comment>
<gene>
    <name evidence="10" type="ORF">M9Y10_008774</name>
</gene>
<dbReference type="PRINTS" id="PR00114">
    <property type="entry name" value="STPHPHTASE"/>
</dbReference>
<dbReference type="PROSITE" id="PS00125">
    <property type="entry name" value="SER_THR_PHOSPHATASE"/>
    <property type="match status" value="1"/>
</dbReference>
<comment type="catalytic activity">
    <reaction evidence="7 8">
        <text>O-phospho-L-threonyl-[protein] + H2O = L-threonyl-[protein] + phosphate</text>
        <dbReference type="Rhea" id="RHEA:47004"/>
        <dbReference type="Rhea" id="RHEA-COMP:11060"/>
        <dbReference type="Rhea" id="RHEA-COMP:11605"/>
        <dbReference type="ChEBI" id="CHEBI:15377"/>
        <dbReference type="ChEBI" id="CHEBI:30013"/>
        <dbReference type="ChEBI" id="CHEBI:43474"/>
        <dbReference type="ChEBI" id="CHEBI:61977"/>
        <dbReference type="EC" id="3.1.3.16"/>
    </reaction>
</comment>
<evidence type="ECO:0000256" key="1">
    <source>
        <dbReference type="ARBA" id="ARBA00001936"/>
    </source>
</evidence>
<comment type="catalytic activity">
    <reaction evidence="6">
        <text>O-phospho-L-seryl-[protein] + H2O = L-seryl-[protein] + phosphate</text>
        <dbReference type="Rhea" id="RHEA:20629"/>
        <dbReference type="Rhea" id="RHEA-COMP:9863"/>
        <dbReference type="Rhea" id="RHEA-COMP:11604"/>
        <dbReference type="ChEBI" id="CHEBI:15377"/>
        <dbReference type="ChEBI" id="CHEBI:29999"/>
        <dbReference type="ChEBI" id="CHEBI:43474"/>
        <dbReference type="ChEBI" id="CHEBI:83421"/>
        <dbReference type="EC" id="3.1.3.16"/>
    </reaction>
</comment>
<protein>
    <recommendedName>
        <fullName evidence="8">Serine/threonine-protein phosphatase</fullName>
        <ecNumber evidence="8">3.1.3.16</ecNumber>
    </recommendedName>
</protein>
<dbReference type="Proteomes" id="UP001470230">
    <property type="component" value="Unassembled WGS sequence"/>
</dbReference>
<dbReference type="EC" id="3.1.3.16" evidence="8"/>
<keyword evidence="2" id="KW-0479">Metal-binding</keyword>
<dbReference type="InterPro" id="IPR050341">
    <property type="entry name" value="PP1_catalytic_subunit"/>
</dbReference>
<keyword evidence="5" id="KW-0464">Manganese</keyword>
<evidence type="ECO:0000256" key="3">
    <source>
        <dbReference type="ARBA" id="ARBA00022801"/>
    </source>
</evidence>
<evidence type="ECO:0000313" key="10">
    <source>
        <dbReference type="EMBL" id="KAK8870876.1"/>
    </source>
</evidence>
<dbReference type="InterPro" id="IPR004843">
    <property type="entry name" value="Calcineurin-like_PHP"/>
</dbReference>
<keyword evidence="4" id="KW-0904">Protein phosphatase</keyword>
<proteinExistence type="inferred from homology"/>
<organism evidence="10 11">
    <name type="scientific">Tritrichomonas musculus</name>
    <dbReference type="NCBI Taxonomy" id="1915356"/>
    <lineage>
        <taxon>Eukaryota</taxon>
        <taxon>Metamonada</taxon>
        <taxon>Parabasalia</taxon>
        <taxon>Tritrichomonadida</taxon>
        <taxon>Tritrichomonadidae</taxon>
        <taxon>Tritrichomonas</taxon>
    </lineage>
</organism>
<dbReference type="PANTHER" id="PTHR11668">
    <property type="entry name" value="SERINE/THREONINE PROTEIN PHOSPHATASE"/>
    <property type="match status" value="1"/>
</dbReference>
<comment type="caution">
    <text evidence="10">The sequence shown here is derived from an EMBL/GenBank/DDBJ whole genome shotgun (WGS) entry which is preliminary data.</text>
</comment>
<evidence type="ECO:0000256" key="8">
    <source>
        <dbReference type="RuleBase" id="RU004273"/>
    </source>
</evidence>
<dbReference type="PANTHER" id="PTHR11668:SF300">
    <property type="entry name" value="SERINE_THREONINE-PROTEIN PHOSPHATASE"/>
    <property type="match status" value="1"/>
</dbReference>
<evidence type="ECO:0000256" key="5">
    <source>
        <dbReference type="ARBA" id="ARBA00023211"/>
    </source>
</evidence>
<dbReference type="InterPro" id="IPR029052">
    <property type="entry name" value="Metallo-depent_PP-like"/>
</dbReference>
<evidence type="ECO:0000256" key="7">
    <source>
        <dbReference type="ARBA" id="ARBA00048336"/>
    </source>
</evidence>
<dbReference type="InterPro" id="IPR006186">
    <property type="entry name" value="Ser/Thr-sp_prot-phosphatase"/>
</dbReference>
<keyword evidence="11" id="KW-1185">Reference proteome</keyword>
<dbReference type="SMART" id="SM00156">
    <property type="entry name" value="PP2Ac"/>
    <property type="match status" value="1"/>
</dbReference>